<protein>
    <submittedName>
        <fullName evidence="1">Uncharacterized protein</fullName>
    </submittedName>
</protein>
<proteinExistence type="predicted"/>
<dbReference type="Proteomes" id="UP000276770">
    <property type="component" value="Unassembled WGS sequence"/>
</dbReference>
<accession>A0A3L7JJY4</accession>
<comment type="caution">
    <text evidence="1">The sequence shown here is derived from an EMBL/GenBank/DDBJ whole genome shotgun (WGS) entry which is preliminary data.</text>
</comment>
<evidence type="ECO:0000313" key="2">
    <source>
        <dbReference type="Proteomes" id="UP000276770"/>
    </source>
</evidence>
<evidence type="ECO:0000313" key="1">
    <source>
        <dbReference type="EMBL" id="RLQ89971.1"/>
    </source>
</evidence>
<gene>
    <name evidence="1" type="ORF">D9X91_22135</name>
</gene>
<dbReference type="EMBL" id="RCVZ01000033">
    <property type="protein sequence ID" value="RLQ89971.1"/>
    <property type="molecule type" value="Genomic_DNA"/>
</dbReference>
<organism evidence="1 2">
    <name type="scientific">Falsibacillus albus</name>
    <dbReference type="NCBI Taxonomy" id="2478915"/>
    <lineage>
        <taxon>Bacteria</taxon>
        <taxon>Bacillati</taxon>
        <taxon>Bacillota</taxon>
        <taxon>Bacilli</taxon>
        <taxon>Bacillales</taxon>
        <taxon>Bacillaceae</taxon>
        <taxon>Falsibacillus</taxon>
    </lineage>
</organism>
<keyword evidence="2" id="KW-1185">Reference proteome</keyword>
<name>A0A3L7JJY4_9BACI</name>
<dbReference type="AlphaFoldDB" id="A0A3L7JJY4"/>
<reference evidence="1 2" key="1">
    <citation type="submission" date="2018-10" db="EMBL/GenBank/DDBJ databases">
        <title>Falsibacillus sp. genome draft.</title>
        <authorList>
            <person name="Shi S."/>
        </authorList>
    </citation>
    <scope>NUCLEOTIDE SEQUENCE [LARGE SCALE GENOMIC DNA]</scope>
    <source>
        <strain evidence="1 2">GY 10110</strain>
    </source>
</reference>
<sequence>MKMMEKIAIVMKKSQLVMESAPATDHSIRYDLSKPVNLSVLKGRGMEILLEKAFSLKTERGFIRKSSWTNKCLHPRESPALRCLSPEVQGSLNLY</sequence>